<keyword evidence="4" id="KW-1185">Reference proteome</keyword>
<dbReference type="Proteomes" id="UP001185254">
    <property type="component" value="Unassembled WGS sequence"/>
</dbReference>
<evidence type="ECO:0000313" key="3">
    <source>
        <dbReference type="EMBL" id="MDR6377906.1"/>
    </source>
</evidence>
<dbReference type="PROSITE" id="PS50096">
    <property type="entry name" value="IQ"/>
    <property type="match status" value="1"/>
</dbReference>
<evidence type="ECO:0000259" key="2">
    <source>
        <dbReference type="Pfam" id="PF09791"/>
    </source>
</evidence>
<evidence type="ECO:0000313" key="4">
    <source>
        <dbReference type="Proteomes" id="UP001185254"/>
    </source>
</evidence>
<reference evidence="3 4" key="1">
    <citation type="submission" date="2023-07" db="EMBL/GenBank/DDBJ databases">
        <title>Sorghum-associated microbial communities from plants grown in Nebraska, USA.</title>
        <authorList>
            <person name="Schachtman D."/>
        </authorList>
    </citation>
    <scope>NUCLEOTIDE SEQUENCE [LARGE SCALE GENOMIC DNA]</scope>
    <source>
        <strain evidence="3 4">DS1039</strain>
    </source>
</reference>
<evidence type="ECO:0000256" key="1">
    <source>
        <dbReference type="SAM" id="MobiDB-lite"/>
    </source>
</evidence>
<sequence>MKSSAVPQASAVDDPKPAPPVQPDLEDCCHSGCSPCVFDLYDDALERYRVALAEWEARQAQRAAVPIPAAKRGVRKRR</sequence>
<organism evidence="3 4">
    <name type="scientific">Paraburkholderia caledonica</name>
    <dbReference type="NCBI Taxonomy" id="134536"/>
    <lineage>
        <taxon>Bacteria</taxon>
        <taxon>Pseudomonadati</taxon>
        <taxon>Pseudomonadota</taxon>
        <taxon>Betaproteobacteria</taxon>
        <taxon>Burkholderiales</taxon>
        <taxon>Burkholderiaceae</taxon>
        <taxon>Paraburkholderia</taxon>
    </lineage>
</organism>
<dbReference type="RefSeq" id="WP_227471261.1">
    <property type="nucleotide sequence ID" value="NZ_JAVDQN010000004.1"/>
</dbReference>
<dbReference type="InterPro" id="IPR039251">
    <property type="entry name" value="OXLD1"/>
</dbReference>
<dbReference type="PANTHER" id="PTHR21193:SF3">
    <property type="entry name" value="OXIDOREDUCTASE-LIKE DOMAIN-CONTAINING PROTEIN 1"/>
    <property type="match status" value="1"/>
</dbReference>
<proteinExistence type="predicted"/>
<gene>
    <name evidence="3" type="ORF">J2776_004626</name>
</gene>
<dbReference type="PANTHER" id="PTHR21193">
    <property type="entry name" value="OXIDOREDUCTASE-LIKE DOMAIN-CONTAINING PROTEIN 1"/>
    <property type="match status" value="1"/>
</dbReference>
<protein>
    <recommendedName>
        <fullName evidence="2">Oxidoreductase-like domain-containing protein</fullName>
    </recommendedName>
</protein>
<comment type="caution">
    <text evidence="3">The sequence shown here is derived from an EMBL/GenBank/DDBJ whole genome shotgun (WGS) entry which is preliminary data.</text>
</comment>
<accession>A0ABU1L3W8</accession>
<feature type="domain" description="Oxidoreductase-like" evidence="2">
    <location>
        <begin position="17"/>
        <end position="56"/>
    </location>
</feature>
<dbReference type="EMBL" id="JAVDQN010000004">
    <property type="protein sequence ID" value="MDR6377906.1"/>
    <property type="molecule type" value="Genomic_DNA"/>
</dbReference>
<name>A0ABU1L3W8_9BURK</name>
<feature type="region of interest" description="Disordered" evidence="1">
    <location>
        <begin position="1"/>
        <end position="23"/>
    </location>
</feature>
<dbReference type="Pfam" id="PF09791">
    <property type="entry name" value="Oxidored-like"/>
    <property type="match status" value="1"/>
</dbReference>
<dbReference type="InterPro" id="IPR019180">
    <property type="entry name" value="Oxidoreductase-like_N"/>
</dbReference>